<dbReference type="PANTHER" id="PTHR42879">
    <property type="entry name" value="3-OXOACYL-(ACYL-CARRIER-PROTEIN) REDUCTASE"/>
    <property type="match status" value="1"/>
</dbReference>
<protein>
    <submittedName>
        <fullName evidence="2">Short-chain dehydrogenase/reductase SDR</fullName>
    </submittedName>
</protein>
<dbReference type="RefSeq" id="WP_048848926.1">
    <property type="nucleotide sequence ID" value="NZ_BALE01000019.1"/>
</dbReference>
<comment type="similarity">
    <text evidence="1">Belongs to the short-chain dehydrogenases/reductases (SDR) family.</text>
</comment>
<dbReference type="AlphaFoldDB" id="A0A0D6MM77"/>
<evidence type="ECO:0000313" key="3">
    <source>
        <dbReference type="Proteomes" id="UP000032679"/>
    </source>
</evidence>
<dbReference type="InterPro" id="IPR050259">
    <property type="entry name" value="SDR"/>
</dbReference>
<evidence type="ECO:0000313" key="2">
    <source>
        <dbReference type="EMBL" id="GAN54388.1"/>
    </source>
</evidence>
<dbReference type="STRING" id="1231623.Tasa_019_073"/>
<dbReference type="OrthoDB" id="9780084at2"/>
<dbReference type="Proteomes" id="UP000032679">
    <property type="component" value="Unassembled WGS sequence"/>
</dbReference>
<dbReference type="Pfam" id="PF13561">
    <property type="entry name" value="adh_short_C2"/>
    <property type="match status" value="1"/>
</dbReference>
<dbReference type="EMBL" id="BALE01000019">
    <property type="protein sequence ID" value="GAN54388.1"/>
    <property type="molecule type" value="Genomic_DNA"/>
</dbReference>
<dbReference type="InterPro" id="IPR002347">
    <property type="entry name" value="SDR_fam"/>
</dbReference>
<comment type="caution">
    <text evidence="2">The sequence shown here is derived from an EMBL/GenBank/DDBJ whole genome shotgun (WGS) entry which is preliminary data.</text>
</comment>
<name>A0A0D6MM77_9PROT</name>
<evidence type="ECO:0000256" key="1">
    <source>
        <dbReference type="ARBA" id="ARBA00006484"/>
    </source>
</evidence>
<reference evidence="2 3" key="1">
    <citation type="submission" date="2012-10" db="EMBL/GenBank/DDBJ databases">
        <title>Genome sequencing of Tanticharoenia sakaeratensis NBRC 103193.</title>
        <authorList>
            <person name="Azuma Y."/>
            <person name="Hadano H."/>
            <person name="Hirakawa H."/>
            <person name="Matsushita K."/>
        </authorList>
    </citation>
    <scope>NUCLEOTIDE SEQUENCE [LARGE SCALE GENOMIC DNA]</scope>
    <source>
        <strain evidence="2 3">NBRC 103193</strain>
    </source>
</reference>
<dbReference type="PANTHER" id="PTHR42879:SF6">
    <property type="entry name" value="NADPH-DEPENDENT REDUCTASE BACG"/>
    <property type="match status" value="1"/>
</dbReference>
<gene>
    <name evidence="2" type="ORF">Tasa_019_073</name>
</gene>
<dbReference type="PRINTS" id="PR00081">
    <property type="entry name" value="GDHRDH"/>
</dbReference>
<proteinExistence type="inferred from homology"/>
<dbReference type="Gene3D" id="3.40.50.720">
    <property type="entry name" value="NAD(P)-binding Rossmann-like Domain"/>
    <property type="match status" value="1"/>
</dbReference>
<organism evidence="2 3">
    <name type="scientific">Tanticharoenia sakaeratensis NBRC 103193</name>
    <dbReference type="NCBI Taxonomy" id="1231623"/>
    <lineage>
        <taxon>Bacteria</taxon>
        <taxon>Pseudomonadati</taxon>
        <taxon>Pseudomonadota</taxon>
        <taxon>Alphaproteobacteria</taxon>
        <taxon>Acetobacterales</taxon>
        <taxon>Acetobacteraceae</taxon>
        <taxon>Tanticharoenia</taxon>
    </lineage>
</organism>
<sequence>MDLGLAGRRALVCGASRGMGRGIAARLHEEGAAVVLVARSADGLAAVVQDLSALRDAPVAWVAADLTTEAGRHAAFEACPAPDILVNNGGGLSPGHYTEWDRAAWQAAFDLMLLPAVEMIRLQAPGMAERGYGRIINILSRSVKSPHAPLGLSTAVRTGVAAYCASMARELIGHGVTINNILPGIIDSDAQHAHIASLAAASGRDVADIRAARAAANPAGRFGSVEEISAAVAYFASALAGFVTNQNLLVDGGDFAGTF</sequence>
<keyword evidence="3" id="KW-1185">Reference proteome</keyword>
<dbReference type="InterPro" id="IPR036291">
    <property type="entry name" value="NAD(P)-bd_dom_sf"/>
</dbReference>
<accession>A0A0D6MM77</accession>
<dbReference type="SUPFAM" id="SSF51735">
    <property type="entry name" value="NAD(P)-binding Rossmann-fold domains"/>
    <property type="match status" value="1"/>
</dbReference>